<sequence>MREDTYNEEYEDEDDFDDETADDEEDEMEEEAEESGSPDGGVKKMSGPFFYIMLALAIVDDVLDILVKLTIIILSTASSLIPIVGTAIGLALSFFISTIASIFSFIVMMSIILYIRFNGVKFTPKRLARTTSSFIIELVPFINILPMTTTMLLSAKKQSTSKDSKGR</sequence>
<keyword evidence="2" id="KW-0472">Membrane</keyword>
<feature type="region of interest" description="Disordered" evidence="1">
    <location>
        <begin position="1"/>
        <end position="41"/>
    </location>
</feature>
<organism evidence="3 4">
    <name type="scientific">Candidatus Nomurabacteria bacterium CG1_02_47_685</name>
    <dbReference type="NCBI Taxonomy" id="1805282"/>
    <lineage>
        <taxon>Bacteria</taxon>
        <taxon>Candidatus Nomuraibacteriota</taxon>
    </lineage>
</organism>
<keyword evidence="2" id="KW-1133">Transmembrane helix</keyword>
<keyword evidence="2" id="KW-0812">Transmembrane</keyword>
<evidence type="ECO:0000313" key="4">
    <source>
        <dbReference type="Proteomes" id="UP000183206"/>
    </source>
</evidence>
<evidence type="ECO:0000256" key="2">
    <source>
        <dbReference type="SAM" id="Phobius"/>
    </source>
</evidence>
<feature type="transmembrane region" description="Helical" evidence="2">
    <location>
        <begin position="135"/>
        <end position="155"/>
    </location>
</feature>
<comment type="caution">
    <text evidence="3">The sequence shown here is derived from an EMBL/GenBank/DDBJ whole genome shotgun (WGS) entry which is preliminary data.</text>
</comment>
<accession>A0A1J4VD05</accession>
<name>A0A1J4VD05_9BACT</name>
<dbReference type="Proteomes" id="UP000183206">
    <property type="component" value="Unassembled WGS sequence"/>
</dbReference>
<feature type="transmembrane region" description="Helical" evidence="2">
    <location>
        <begin position="87"/>
        <end position="115"/>
    </location>
</feature>
<evidence type="ECO:0000256" key="1">
    <source>
        <dbReference type="SAM" id="MobiDB-lite"/>
    </source>
</evidence>
<gene>
    <name evidence="3" type="ORF">AUJ44_03245</name>
</gene>
<protein>
    <submittedName>
        <fullName evidence="3">Uncharacterized protein</fullName>
    </submittedName>
</protein>
<reference evidence="3 4" key="1">
    <citation type="journal article" date="2016" name="Environ. Microbiol.">
        <title>Genomic resolution of a cold subsurface aquifer community provides metabolic insights for novel microbes adapted to high CO concentrations.</title>
        <authorList>
            <person name="Probst A.J."/>
            <person name="Castelle C.J."/>
            <person name="Singh A."/>
            <person name="Brown C.T."/>
            <person name="Anantharaman K."/>
            <person name="Sharon I."/>
            <person name="Hug L.A."/>
            <person name="Burstein D."/>
            <person name="Emerson J.B."/>
            <person name="Thomas B.C."/>
            <person name="Banfield J.F."/>
        </authorList>
    </citation>
    <scope>NUCLEOTIDE SEQUENCE [LARGE SCALE GENOMIC DNA]</scope>
    <source>
        <strain evidence="3">CG1_02_47_685</strain>
    </source>
</reference>
<dbReference type="EMBL" id="MNVO01000048">
    <property type="protein sequence ID" value="OIO32095.1"/>
    <property type="molecule type" value="Genomic_DNA"/>
</dbReference>
<proteinExistence type="predicted"/>
<dbReference type="STRING" id="1805282.AUJ44_03245"/>
<evidence type="ECO:0000313" key="3">
    <source>
        <dbReference type="EMBL" id="OIO32095.1"/>
    </source>
</evidence>
<feature type="compositionally biased region" description="Acidic residues" evidence="1">
    <location>
        <begin position="1"/>
        <end position="36"/>
    </location>
</feature>
<dbReference type="AlphaFoldDB" id="A0A1J4VD05"/>